<dbReference type="SUPFAM" id="SSF69360">
    <property type="entry name" value="Cell wall binding repeat"/>
    <property type="match status" value="2"/>
</dbReference>
<feature type="repeat" description="Cell wall-binding" evidence="6">
    <location>
        <begin position="263"/>
        <end position="282"/>
    </location>
</feature>
<dbReference type="HOGENOM" id="CLU_420279_0_0_11"/>
<dbReference type="AlphaFoldDB" id="D0WIS4"/>
<dbReference type="Pfam" id="PF00877">
    <property type="entry name" value="NLPC_P60"/>
    <property type="match status" value="1"/>
</dbReference>
<organism evidence="10 11">
    <name type="scientific">Slackia exigua (strain ATCC 700122 / DSM 15923 / CIP 105133 / JCM 11022 / KCTC 5966 / S-7)</name>
    <dbReference type="NCBI Taxonomy" id="649764"/>
    <lineage>
        <taxon>Bacteria</taxon>
        <taxon>Bacillati</taxon>
        <taxon>Actinomycetota</taxon>
        <taxon>Coriobacteriia</taxon>
        <taxon>Eggerthellales</taxon>
        <taxon>Eggerthellaceae</taxon>
        <taxon>Slackia</taxon>
    </lineage>
</organism>
<dbReference type="EMBL" id="ACUX02000018">
    <property type="protein sequence ID" value="EEZ60625.1"/>
    <property type="molecule type" value="Genomic_DNA"/>
</dbReference>
<keyword evidence="11" id="KW-1185">Reference proteome</keyword>
<dbReference type="InterPro" id="IPR000064">
    <property type="entry name" value="NLP_P60_dom"/>
</dbReference>
<evidence type="ECO:0000313" key="10">
    <source>
        <dbReference type="EMBL" id="EEZ60625.1"/>
    </source>
</evidence>
<evidence type="ECO:0000256" key="1">
    <source>
        <dbReference type="ARBA" id="ARBA00007074"/>
    </source>
</evidence>
<keyword evidence="2" id="KW-0645">Protease</keyword>
<proteinExistence type="inferred from homology"/>
<feature type="domain" description="NlpC/P60" evidence="9">
    <location>
        <begin position="510"/>
        <end position="652"/>
    </location>
</feature>
<dbReference type="eggNOG" id="COG5263">
    <property type="taxonomic scope" value="Bacteria"/>
</dbReference>
<dbReference type="Proteomes" id="UP000006001">
    <property type="component" value="Unassembled WGS sequence"/>
</dbReference>
<dbReference type="GeneID" id="85008181"/>
<keyword evidence="5" id="KW-0788">Thiol protease</keyword>
<evidence type="ECO:0000256" key="4">
    <source>
        <dbReference type="ARBA" id="ARBA00022801"/>
    </source>
</evidence>
<dbReference type="STRING" id="649764.HMPREF0762_01749"/>
<dbReference type="Pfam" id="PF01473">
    <property type="entry name" value="Choline_bind_1"/>
    <property type="match status" value="2"/>
</dbReference>
<dbReference type="Pfam" id="PF19127">
    <property type="entry name" value="Choline_bind_3"/>
    <property type="match status" value="4"/>
</dbReference>
<dbReference type="SUPFAM" id="SSF49373">
    <property type="entry name" value="Invasin/intimin cell-adhesion fragments"/>
    <property type="match status" value="1"/>
</dbReference>
<dbReference type="SUPFAM" id="SSF54001">
    <property type="entry name" value="Cysteine proteinases"/>
    <property type="match status" value="1"/>
</dbReference>
<dbReference type="PROSITE" id="PS51170">
    <property type="entry name" value="CW"/>
    <property type="match status" value="5"/>
</dbReference>
<feature type="compositionally biased region" description="Pro residues" evidence="7">
    <location>
        <begin position="89"/>
        <end position="100"/>
    </location>
</feature>
<feature type="compositionally biased region" description="Polar residues" evidence="7">
    <location>
        <begin position="61"/>
        <end position="77"/>
    </location>
</feature>
<evidence type="ECO:0000256" key="2">
    <source>
        <dbReference type="ARBA" id="ARBA00022670"/>
    </source>
</evidence>
<dbReference type="InterPro" id="IPR008964">
    <property type="entry name" value="Invasin/intimin_cell_adhesion"/>
</dbReference>
<evidence type="ECO:0000256" key="7">
    <source>
        <dbReference type="SAM" id="MobiDB-lite"/>
    </source>
</evidence>
<reference evidence="10" key="1">
    <citation type="submission" date="2009-10" db="EMBL/GenBank/DDBJ databases">
        <authorList>
            <person name="Weinstock G."/>
            <person name="Sodergren E."/>
            <person name="Clifton S."/>
            <person name="Fulton L."/>
            <person name="Fulton B."/>
            <person name="Courtney L."/>
            <person name="Fronick C."/>
            <person name="Harrison M."/>
            <person name="Strong C."/>
            <person name="Farmer C."/>
            <person name="Delahaunty K."/>
            <person name="Markovic C."/>
            <person name="Hall O."/>
            <person name="Minx P."/>
            <person name="Tomlinson C."/>
            <person name="Mitreva M."/>
            <person name="Nelson J."/>
            <person name="Hou S."/>
            <person name="Wollam A."/>
            <person name="Pepin K.H."/>
            <person name="Johnson M."/>
            <person name="Bhonagiri V."/>
            <person name="Nash W.E."/>
            <person name="Warren W."/>
            <person name="Chinwalla A."/>
            <person name="Mardis E.R."/>
            <person name="Wilson R.K."/>
        </authorList>
    </citation>
    <scope>NUCLEOTIDE SEQUENCE [LARGE SCALE GENOMIC DNA]</scope>
    <source>
        <strain evidence="10">ATCC 700122</strain>
    </source>
</reference>
<dbReference type="OrthoDB" id="3173003at2"/>
<feature type="repeat" description="Cell wall-binding" evidence="6">
    <location>
        <begin position="425"/>
        <end position="444"/>
    </location>
</feature>
<name>D0WIS4_SLAES</name>
<dbReference type="Gene3D" id="2.60.40.1080">
    <property type="match status" value="1"/>
</dbReference>
<dbReference type="InterPro" id="IPR018337">
    <property type="entry name" value="Cell_wall/Cho-bd_repeat"/>
</dbReference>
<feature type="repeat" description="Cell wall-binding" evidence="6">
    <location>
        <begin position="365"/>
        <end position="384"/>
    </location>
</feature>
<dbReference type="RefSeq" id="WP_006363026.1">
    <property type="nucleotide sequence ID" value="NZ_GG700631.1"/>
</dbReference>
<protein>
    <submittedName>
        <fullName evidence="10">NlpC/P60 family protein</fullName>
    </submittedName>
</protein>
<accession>D0WIS4</accession>
<evidence type="ECO:0000256" key="8">
    <source>
        <dbReference type="SAM" id="SignalP"/>
    </source>
</evidence>
<evidence type="ECO:0000256" key="3">
    <source>
        <dbReference type="ARBA" id="ARBA00022737"/>
    </source>
</evidence>
<dbReference type="Gene3D" id="3.90.1720.10">
    <property type="entry name" value="endopeptidase domain like (from Nostoc punctiforme)"/>
    <property type="match status" value="1"/>
</dbReference>
<evidence type="ECO:0000256" key="5">
    <source>
        <dbReference type="ARBA" id="ARBA00022807"/>
    </source>
</evidence>
<feature type="signal peptide" evidence="8">
    <location>
        <begin position="1"/>
        <end position="38"/>
    </location>
</feature>
<keyword evidence="3" id="KW-0677">Repeat</keyword>
<evidence type="ECO:0000259" key="9">
    <source>
        <dbReference type="PROSITE" id="PS51935"/>
    </source>
</evidence>
<gene>
    <name evidence="10" type="ORF">HMPREF0762_01749</name>
</gene>
<dbReference type="PROSITE" id="PS51935">
    <property type="entry name" value="NLPC_P60"/>
    <property type="match status" value="1"/>
</dbReference>
<keyword evidence="8" id="KW-0732">Signal</keyword>
<sequence>MAGQTTAQGNSFELSRKVAAVCCAAVLGASLYAVPAFADEDELLLDAASASQDATAGASSEASTPTAADSLGNSDASGQGAASEAVPEAPVPESPAPAVPPAGALTLSESSLMFEDAQDSATLAAAGAQGAVSWKSTDPRVATVSDGGVVTAVGAGTCRIIARDDAGVEASCEVKASAFDRSDASGRLAYLHPDGSRAQGMVSVHGSRYLFDANGWARSGWQKNDGVWMHFDSKTFAAVTGWNRLTWNDRASWYLFDAEGRMLTGWQKDDGKWYLLSDGGRMLKGWQKVGGSWYHMADAGGAMDTGWIRDDDSWYLLAESGRMLTGWQKDDGKWYLLSDSGRMLKGWQKDEGSWYHMAFDGGAMETGWIKSGGSWYLLGESGRMRTGWQKVDGSWYHLDDYGRMDTGWLKLHGTWYLLSSGGRMLTGWQKVGGEWYYLYEQGDMASDEWVGDYYVRPNGEWSDYATSYKTGYQNPSGYYQLSSKNVYFNGYGSSFDYATPSRIAKSATRSEAIEAFIDRAYDYRGTDYVWNWSKRPGEGVDCIGLVFQCAYACGMDLDGGTKNFDDFNPYTHYMTGANGWHSHDADNMWNYGKVQHLSLSQRERGDVIYWPGHVAIYLGNDKIIEAFGDDVHVTSLWSHRSSPTGVMRFFVK</sequence>
<feature type="repeat" description="Cell wall-binding" evidence="6">
    <location>
        <begin position="324"/>
        <end position="343"/>
    </location>
</feature>
<dbReference type="InterPro" id="IPR038765">
    <property type="entry name" value="Papain-like_cys_pep_sf"/>
</dbReference>
<dbReference type="eggNOG" id="COG0791">
    <property type="taxonomic scope" value="Bacteria"/>
</dbReference>
<comment type="similarity">
    <text evidence="1">Belongs to the peptidase C40 family.</text>
</comment>
<feature type="chain" id="PRO_5003017834" evidence="8">
    <location>
        <begin position="39"/>
        <end position="652"/>
    </location>
</feature>
<dbReference type="GO" id="GO:0008234">
    <property type="term" value="F:cysteine-type peptidase activity"/>
    <property type="evidence" value="ECO:0007669"/>
    <property type="project" value="UniProtKB-KW"/>
</dbReference>
<evidence type="ECO:0000256" key="6">
    <source>
        <dbReference type="PROSITE-ProRule" id="PRU00591"/>
    </source>
</evidence>
<keyword evidence="4" id="KW-0378">Hydrolase</keyword>
<feature type="repeat" description="Cell wall-binding" evidence="6">
    <location>
        <begin position="385"/>
        <end position="404"/>
    </location>
</feature>
<feature type="region of interest" description="Disordered" evidence="7">
    <location>
        <begin position="56"/>
        <end position="102"/>
    </location>
</feature>
<dbReference type="GO" id="GO:0006508">
    <property type="term" value="P:proteolysis"/>
    <property type="evidence" value="ECO:0007669"/>
    <property type="project" value="UniProtKB-KW"/>
</dbReference>
<comment type="caution">
    <text evidence="10">The sequence shown here is derived from an EMBL/GenBank/DDBJ whole genome shotgun (WGS) entry which is preliminary data.</text>
</comment>
<dbReference type="Gene3D" id="2.10.270.10">
    <property type="entry name" value="Cholin Binding"/>
    <property type="match status" value="4"/>
</dbReference>
<dbReference type="Pfam" id="PF26182">
    <property type="entry name" value="Ig_NUP210_5th"/>
    <property type="match status" value="1"/>
</dbReference>
<evidence type="ECO:0000313" key="11">
    <source>
        <dbReference type="Proteomes" id="UP000006001"/>
    </source>
</evidence>